<protein>
    <submittedName>
        <fullName evidence="1">Uncharacterized protein</fullName>
    </submittedName>
</protein>
<organism evidence="1 2">
    <name type="scientific">Solanum commersonii</name>
    <name type="common">Commerson's wild potato</name>
    <name type="synonym">Commerson's nightshade</name>
    <dbReference type="NCBI Taxonomy" id="4109"/>
    <lineage>
        <taxon>Eukaryota</taxon>
        <taxon>Viridiplantae</taxon>
        <taxon>Streptophyta</taxon>
        <taxon>Embryophyta</taxon>
        <taxon>Tracheophyta</taxon>
        <taxon>Spermatophyta</taxon>
        <taxon>Magnoliopsida</taxon>
        <taxon>eudicotyledons</taxon>
        <taxon>Gunneridae</taxon>
        <taxon>Pentapetalae</taxon>
        <taxon>asterids</taxon>
        <taxon>lamiids</taxon>
        <taxon>Solanales</taxon>
        <taxon>Solanaceae</taxon>
        <taxon>Solanoideae</taxon>
        <taxon>Solaneae</taxon>
        <taxon>Solanum</taxon>
    </lineage>
</organism>
<comment type="caution">
    <text evidence="1">The sequence shown here is derived from an EMBL/GenBank/DDBJ whole genome shotgun (WGS) entry which is preliminary data.</text>
</comment>
<proteinExistence type="predicted"/>
<dbReference type="AlphaFoldDB" id="A0A9J5YMZ4"/>
<evidence type="ECO:0000313" key="2">
    <source>
        <dbReference type="Proteomes" id="UP000824120"/>
    </source>
</evidence>
<evidence type="ECO:0000313" key="1">
    <source>
        <dbReference type="EMBL" id="KAG5601103.1"/>
    </source>
</evidence>
<gene>
    <name evidence="1" type="ORF">H5410_032473</name>
</gene>
<accession>A0A9J5YMZ4</accession>
<reference evidence="1 2" key="1">
    <citation type="submission" date="2020-09" db="EMBL/GenBank/DDBJ databases">
        <title>De no assembly of potato wild relative species, Solanum commersonii.</title>
        <authorList>
            <person name="Cho K."/>
        </authorList>
    </citation>
    <scope>NUCLEOTIDE SEQUENCE [LARGE SCALE GENOMIC DNA]</scope>
    <source>
        <strain evidence="1">LZ3.2</strain>
        <tissue evidence="1">Leaf</tissue>
    </source>
</reference>
<keyword evidence="2" id="KW-1185">Reference proteome</keyword>
<dbReference type="EMBL" id="JACXVP010000006">
    <property type="protein sequence ID" value="KAG5601103.1"/>
    <property type="molecule type" value="Genomic_DNA"/>
</dbReference>
<name>A0A9J5YMZ4_SOLCO</name>
<dbReference type="Proteomes" id="UP000824120">
    <property type="component" value="Chromosome 6"/>
</dbReference>
<sequence>MEWKILPFLSKNPAIAATAKKPPKFYPADDIKKSFVNKHKSNPTKFRLMISNLQSKLRRSRRRKKEEGKRKIFA</sequence>